<keyword evidence="2 5" id="KW-0812">Transmembrane</keyword>
<feature type="domain" description="RDD" evidence="6">
    <location>
        <begin position="20"/>
        <end position="156"/>
    </location>
</feature>
<feature type="transmembrane region" description="Helical" evidence="5">
    <location>
        <begin position="35"/>
        <end position="54"/>
    </location>
</feature>
<organism evidence="7 8">
    <name type="scientific">Evansella tamaricis</name>
    <dbReference type="NCBI Taxonomy" id="2069301"/>
    <lineage>
        <taxon>Bacteria</taxon>
        <taxon>Bacillati</taxon>
        <taxon>Bacillota</taxon>
        <taxon>Bacilli</taxon>
        <taxon>Bacillales</taxon>
        <taxon>Bacillaceae</taxon>
        <taxon>Evansella</taxon>
    </lineage>
</organism>
<evidence type="ECO:0000313" key="7">
    <source>
        <dbReference type="EMBL" id="MBU9710505.1"/>
    </source>
</evidence>
<proteinExistence type="predicted"/>
<gene>
    <name evidence="7" type="ORF">KS419_01930</name>
</gene>
<dbReference type="Pfam" id="PF06271">
    <property type="entry name" value="RDD"/>
    <property type="match status" value="1"/>
</dbReference>
<comment type="caution">
    <text evidence="7">The sequence shown here is derived from an EMBL/GenBank/DDBJ whole genome shotgun (WGS) entry which is preliminary data.</text>
</comment>
<keyword evidence="8" id="KW-1185">Reference proteome</keyword>
<evidence type="ECO:0000256" key="2">
    <source>
        <dbReference type="ARBA" id="ARBA00022692"/>
    </source>
</evidence>
<dbReference type="InterPro" id="IPR010432">
    <property type="entry name" value="RDD"/>
</dbReference>
<evidence type="ECO:0000256" key="4">
    <source>
        <dbReference type="ARBA" id="ARBA00023136"/>
    </source>
</evidence>
<evidence type="ECO:0000256" key="5">
    <source>
        <dbReference type="SAM" id="Phobius"/>
    </source>
</evidence>
<evidence type="ECO:0000256" key="1">
    <source>
        <dbReference type="ARBA" id="ARBA00004141"/>
    </source>
</evidence>
<dbReference type="RefSeq" id="WP_217064397.1">
    <property type="nucleotide sequence ID" value="NZ_JAHQCS010000034.1"/>
</dbReference>
<sequence length="267" mass="30414">MSDDKVSIKTPEFVSLQFQTAGLGSRAIAFMIDQAILIIINMIILVILFFVMTGPESLGYSIQTPTIPIAIAIILIFIINAGYFFLLEYMTGGRTIGKKLLGIRVIQDNGHSITLLSSFIRNLLRLIDSLPASYLTGILMIFFHSQHKRLGDVVAGTIVVHERKGKKRLTESSLDKELKERNITGEMLILEEWTLKSFGSKEWNLIKAYSERFTHIEEEERRELTKKLAGILLVKVGIEVEGKNTYDLENLLLSLYLVMREEWEYEL</sequence>
<keyword evidence="4 5" id="KW-0472">Membrane</keyword>
<reference evidence="7 8" key="1">
    <citation type="submission" date="2021-06" db="EMBL/GenBank/DDBJ databases">
        <title>Bacillus sp. RD4P76, an endophyte from a halophyte.</title>
        <authorList>
            <person name="Sun J.-Q."/>
        </authorList>
    </citation>
    <scope>NUCLEOTIDE SEQUENCE [LARGE SCALE GENOMIC DNA]</scope>
    <source>
        <strain evidence="7 8">CGMCC 1.15917</strain>
    </source>
</reference>
<feature type="transmembrane region" description="Helical" evidence="5">
    <location>
        <begin position="66"/>
        <end position="86"/>
    </location>
</feature>
<keyword evidence="3 5" id="KW-1133">Transmembrane helix</keyword>
<dbReference type="PANTHER" id="PTHR38480">
    <property type="entry name" value="SLR0254 PROTEIN"/>
    <property type="match status" value="1"/>
</dbReference>
<protein>
    <submittedName>
        <fullName evidence="7">RDD family protein</fullName>
    </submittedName>
</protein>
<evidence type="ECO:0000256" key="3">
    <source>
        <dbReference type="ARBA" id="ARBA00022989"/>
    </source>
</evidence>
<evidence type="ECO:0000259" key="6">
    <source>
        <dbReference type="Pfam" id="PF06271"/>
    </source>
</evidence>
<dbReference type="Proteomes" id="UP000784880">
    <property type="component" value="Unassembled WGS sequence"/>
</dbReference>
<accession>A0ABS6JAP2</accession>
<dbReference type="EMBL" id="JAHQCS010000034">
    <property type="protein sequence ID" value="MBU9710505.1"/>
    <property type="molecule type" value="Genomic_DNA"/>
</dbReference>
<evidence type="ECO:0000313" key="8">
    <source>
        <dbReference type="Proteomes" id="UP000784880"/>
    </source>
</evidence>
<name>A0ABS6JAP2_9BACI</name>
<dbReference type="PANTHER" id="PTHR38480:SF1">
    <property type="entry name" value="SLR0254 PROTEIN"/>
    <property type="match status" value="1"/>
</dbReference>
<comment type="subcellular location">
    <subcellularLocation>
        <location evidence="1">Membrane</location>
        <topology evidence="1">Multi-pass membrane protein</topology>
    </subcellularLocation>
</comment>